<keyword evidence="3" id="KW-0029">Amino-acid transport</keyword>
<name>A0A963Z2N8_9PROT</name>
<keyword evidence="7" id="KW-1185">Reference proteome</keyword>
<dbReference type="EMBL" id="JAESVA010000004">
    <property type="protein sequence ID" value="MCB8881424.1"/>
    <property type="molecule type" value="Genomic_DNA"/>
</dbReference>
<feature type="signal peptide" evidence="4">
    <location>
        <begin position="1"/>
        <end position="24"/>
    </location>
</feature>
<evidence type="ECO:0000313" key="6">
    <source>
        <dbReference type="EMBL" id="MCB8881424.1"/>
    </source>
</evidence>
<evidence type="ECO:0000256" key="1">
    <source>
        <dbReference type="ARBA" id="ARBA00010062"/>
    </source>
</evidence>
<dbReference type="InterPro" id="IPR028082">
    <property type="entry name" value="Peripla_BP_I"/>
</dbReference>
<accession>A0A963Z2N8</accession>
<gene>
    <name evidence="6" type="ORF">ACELLULO517_14335</name>
</gene>
<dbReference type="PANTHER" id="PTHR30483:SF6">
    <property type="entry name" value="PERIPLASMIC BINDING PROTEIN OF ABC TRANSPORTER FOR NATURAL AMINO ACIDS"/>
    <property type="match status" value="1"/>
</dbReference>
<dbReference type="InterPro" id="IPR028081">
    <property type="entry name" value="Leu-bd"/>
</dbReference>
<dbReference type="GO" id="GO:0006865">
    <property type="term" value="P:amino acid transport"/>
    <property type="evidence" value="ECO:0007669"/>
    <property type="project" value="UniProtKB-KW"/>
</dbReference>
<comment type="similarity">
    <text evidence="1">Belongs to the leucine-binding protein family.</text>
</comment>
<reference evidence="6 7" key="1">
    <citation type="journal article" date="2021" name="Microorganisms">
        <title>Acidisoma silvae sp. nov. and Acidisomacellulosilytica sp. nov., Two Acidophilic Bacteria Isolated from Decaying Wood, Hydrolyzing Cellulose and Producing Poly-3-hydroxybutyrate.</title>
        <authorList>
            <person name="Mieszkin S."/>
            <person name="Pouder E."/>
            <person name="Uroz S."/>
            <person name="Simon-Colin C."/>
            <person name="Alain K."/>
        </authorList>
    </citation>
    <scope>NUCLEOTIDE SEQUENCE [LARGE SCALE GENOMIC DNA]</scope>
    <source>
        <strain evidence="6 7">HW T5.17</strain>
    </source>
</reference>
<proteinExistence type="inferred from homology"/>
<keyword evidence="2 4" id="KW-0732">Signal</keyword>
<evidence type="ECO:0000259" key="5">
    <source>
        <dbReference type="Pfam" id="PF13458"/>
    </source>
</evidence>
<evidence type="ECO:0000313" key="7">
    <source>
        <dbReference type="Proteomes" id="UP000721844"/>
    </source>
</evidence>
<dbReference type="Gene3D" id="3.40.50.2300">
    <property type="match status" value="2"/>
</dbReference>
<evidence type="ECO:0000256" key="4">
    <source>
        <dbReference type="SAM" id="SignalP"/>
    </source>
</evidence>
<sequence length="400" mass="42333">MKLVASGLLLAALALAWTIPSSWAADNDIVVGFAIAQSGWMSENDGPPSQGALMAIDDINAKGGLLGRKIRPVFADTKSDQTQGAEAGESVLAQGAKLMIVSCDYDMGAGAATVGNDHKIPTFSLCASDAKMGVQGIGPYAFTIANASLTIGATLAQWGVVKKGWKNAYLLLDDTIEYNKGICSGFETQWKRAGGTIVGQDSFKQDDASIASQVTNMQQTNANSKIDFIMICSHGAGDVSAVRQIRSAGIETPIGGGDSMDGDFWTKAVPHLNDHYASTLGSPFGDDPRPFVNQFMDRMAKADGHRPPTSLAISGYSVVQALALAVQRANSLDGDAVLAQLNKFHDENLAIGPTTFTPDLHINLTRPQAILGIRDGKGYFVDLVQLPAPPPLKLIFKHQD</sequence>
<dbReference type="Proteomes" id="UP000721844">
    <property type="component" value="Unassembled WGS sequence"/>
</dbReference>
<dbReference type="Pfam" id="PF13458">
    <property type="entry name" value="Peripla_BP_6"/>
    <property type="match status" value="1"/>
</dbReference>
<evidence type="ECO:0000256" key="2">
    <source>
        <dbReference type="ARBA" id="ARBA00022729"/>
    </source>
</evidence>
<organism evidence="6 7">
    <name type="scientific">Acidisoma cellulosilyticum</name>
    <dbReference type="NCBI Taxonomy" id="2802395"/>
    <lineage>
        <taxon>Bacteria</taxon>
        <taxon>Pseudomonadati</taxon>
        <taxon>Pseudomonadota</taxon>
        <taxon>Alphaproteobacteria</taxon>
        <taxon>Acetobacterales</taxon>
        <taxon>Acidocellaceae</taxon>
        <taxon>Acidisoma</taxon>
    </lineage>
</organism>
<dbReference type="InterPro" id="IPR051010">
    <property type="entry name" value="BCAA_transport"/>
</dbReference>
<keyword evidence="3" id="KW-0813">Transport</keyword>
<protein>
    <submittedName>
        <fullName evidence="6">ABC transporter substrate-binding protein</fullName>
    </submittedName>
</protein>
<dbReference type="RefSeq" id="WP_227308095.1">
    <property type="nucleotide sequence ID" value="NZ_JAESVA010000004.1"/>
</dbReference>
<dbReference type="AlphaFoldDB" id="A0A963Z2N8"/>
<feature type="domain" description="Leucine-binding protein" evidence="5">
    <location>
        <begin position="29"/>
        <end position="367"/>
    </location>
</feature>
<evidence type="ECO:0000256" key="3">
    <source>
        <dbReference type="ARBA" id="ARBA00022970"/>
    </source>
</evidence>
<dbReference type="PANTHER" id="PTHR30483">
    <property type="entry name" value="LEUCINE-SPECIFIC-BINDING PROTEIN"/>
    <property type="match status" value="1"/>
</dbReference>
<comment type="caution">
    <text evidence="6">The sequence shown here is derived from an EMBL/GenBank/DDBJ whole genome shotgun (WGS) entry which is preliminary data.</text>
</comment>
<feature type="chain" id="PRO_5036901398" evidence="4">
    <location>
        <begin position="25"/>
        <end position="400"/>
    </location>
</feature>
<dbReference type="SUPFAM" id="SSF53822">
    <property type="entry name" value="Periplasmic binding protein-like I"/>
    <property type="match status" value="1"/>
</dbReference>